<feature type="compositionally biased region" description="Polar residues" evidence="1">
    <location>
        <begin position="33"/>
        <end position="42"/>
    </location>
</feature>
<dbReference type="Proteomes" id="UP000184221">
    <property type="component" value="Unassembled WGS sequence"/>
</dbReference>
<gene>
    <name evidence="3" type="ORF">SAMN05443551_1931</name>
</gene>
<reference evidence="3 4" key="1">
    <citation type="submission" date="2016-11" db="EMBL/GenBank/DDBJ databases">
        <authorList>
            <person name="Jaros S."/>
            <person name="Januszkiewicz K."/>
            <person name="Wedrychowicz H."/>
        </authorList>
    </citation>
    <scope>NUCLEOTIDE SEQUENCE [LARGE SCALE GENOMIC DNA]</scope>
    <source>
        <strain evidence="3 4">DSM 29431</strain>
    </source>
</reference>
<dbReference type="CDD" id="cd00060">
    <property type="entry name" value="FHA"/>
    <property type="match status" value="1"/>
</dbReference>
<dbReference type="InterPro" id="IPR008984">
    <property type="entry name" value="SMAD_FHA_dom_sf"/>
</dbReference>
<evidence type="ECO:0000313" key="3">
    <source>
        <dbReference type="EMBL" id="SHH31086.1"/>
    </source>
</evidence>
<feature type="domain" description="FHA" evidence="2">
    <location>
        <begin position="281"/>
        <end position="348"/>
    </location>
</feature>
<dbReference type="EMBL" id="FQXC01000002">
    <property type="protein sequence ID" value="SHH31086.1"/>
    <property type="molecule type" value="Genomic_DNA"/>
</dbReference>
<feature type="region of interest" description="Disordered" evidence="1">
    <location>
        <begin position="14"/>
        <end position="186"/>
    </location>
</feature>
<name>A0A1M5RXW1_9RHOB</name>
<accession>A0A1M5RXW1</accession>
<evidence type="ECO:0000313" key="4">
    <source>
        <dbReference type="Proteomes" id="UP000184221"/>
    </source>
</evidence>
<sequence length="378" mass="40973">MRFIRDIIDSQQRLADAQEIDDIEATDGPNGPLDQSSSSTNDADVLELSQDFALRPEQDQDASRGFDDVETPDESIDEDDEDVSAVEETGISAGQSDAHDAPSELPAPEIVPSRKTDGHMLQQIRKPEPVAPVVEEEQNDALDQDDDLPLPLRDRSENRVNISDAPKSRLRLHRSTASDEAPGEGQEVMSQLRETFVEEPEGEAETAEASAPAAPVRKSGNARARTRLLGFNPGAVGGDPVARLRRAEEPQDVRFPVGWLVVTAGPGRGASFTLSTGVAQIGRAENQAIRLDFGDTSISRENHAAIAYDTEQNTFFIGHGGKANLVRRNNRPVLSTEELSAGDTIRVGETTLRFVPFCGSDFSWDDAQQSGQTNAIHG</sequence>
<dbReference type="Pfam" id="PF00498">
    <property type="entry name" value="FHA"/>
    <property type="match status" value="1"/>
</dbReference>
<feature type="compositionally biased region" description="Acidic residues" evidence="1">
    <location>
        <begin position="68"/>
        <end position="85"/>
    </location>
</feature>
<feature type="compositionally biased region" description="Basic and acidic residues" evidence="1">
    <location>
        <begin position="54"/>
        <end position="67"/>
    </location>
</feature>
<dbReference type="RefSeq" id="WP_084066164.1">
    <property type="nucleotide sequence ID" value="NZ_FQXC01000002.1"/>
</dbReference>
<dbReference type="SUPFAM" id="SSF49879">
    <property type="entry name" value="SMAD/FHA domain"/>
    <property type="match status" value="1"/>
</dbReference>
<dbReference type="Gene3D" id="2.60.200.20">
    <property type="match status" value="1"/>
</dbReference>
<dbReference type="STRING" id="996342.SAMN05443551_1931"/>
<keyword evidence="4" id="KW-1185">Reference proteome</keyword>
<feature type="compositionally biased region" description="Acidic residues" evidence="1">
    <location>
        <begin position="134"/>
        <end position="148"/>
    </location>
</feature>
<protein>
    <submittedName>
        <fullName evidence="3">FHA domain-containing protein</fullName>
    </submittedName>
</protein>
<proteinExistence type="predicted"/>
<dbReference type="AlphaFoldDB" id="A0A1M5RXW1"/>
<evidence type="ECO:0000259" key="2">
    <source>
        <dbReference type="Pfam" id="PF00498"/>
    </source>
</evidence>
<feature type="region of interest" description="Disordered" evidence="1">
    <location>
        <begin position="198"/>
        <end position="219"/>
    </location>
</feature>
<dbReference type="InterPro" id="IPR000253">
    <property type="entry name" value="FHA_dom"/>
</dbReference>
<evidence type="ECO:0000256" key="1">
    <source>
        <dbReference type="SAM" id="MobiDB-lite"/>
    </source>
</evidence>
<organism evidence="3 4">
    <name type="scientific">Marivita hallyeonensis</name>
    <dbReference type="NCBI Taxonomy" id="996342"/>
    <lineage>
        <taxon>Bacteria</taxon>
        <taxon>Pseudomonadati</taxon>
        <taxon>Pseudomonadota</taxon>
        <taxon>Alphaproteobacteria</taxon>
        <taxon>Rhodobacterales</taxon>
        <taxon>Roseobacteraceae</taxon>
        <taxon>Marivita</taxon>
    </lineage>
</organism>